<evidence type="ECO:0000313" key="3">
    <source>
        <dbReference type="Proteomes" id="UP000799439"/>
    </source>
</evidence>
<feature type="compositionally biased region" description="Polar residues" evidence="1">
    <location>
        <begin position="84"/>
        <end position="114"/>
    </location>
</feature>
<proteinExistence type="predicted"/>
<sequence length="114" mass="12528">MPPYWEATAYSGKFTVLSTTRVIFVSCFVVVAHPTSTPPSIHFTQHCEILTLQRIDEEIEGSSPSPEDTIIVRACTDMRRTAETPDSTPFIRSTSLAQDQEPQSKTAAPVTITG</sequence>
<feature type="region of interest" description="Disordered" evidence="1">
    <location>
        <begin position="82"/>
        <end position="114"/>
    </location>
</feature>
<reference evidence="2" key="1">
    <citation type="journal article" date="2020" name="Stud. Mycol.">
        <title>101 Dothideomycetes genomes: a test case for predicting lifestyles and emergence of pathogens.</title>
        <authorList>
            <person name="Haridas S."/>
            <person name="Albert R."/>
            <person name="Binder M."/>
            <person name="Bloem J."/>
            <person name="Labutti K."/>
            <person name="Salamov A."/>
            <person name="Andreopoulos B."/>
            <person name="Baker S."/>
            <person name="Barry K."/>
            <person name="Bills G."/>
            <person name="Bluhm B."/>
            <person name="Cannon C."/>
            <person name="Castanera R."/>
            <person name="Culley D."/>
            <person name="Daum C."/>
            <person name="Ezra D."/>
            <person name="Gonzalez J."/>
            <person name="Henrissat B."/>
            <person name="Kuo A."/>
            <person name="Liang C."/>
            <person name="Lipzen A."/>
            <person name="Lutzoni F."/>
            <person name="Magnuson J."/>
            <person name="Mondo S."/>
            <person name="Nolan M."/>
            <person name="Ohm R."/>
            <person name="Pangilinan J."/>
            <person name="Park H.-J."/>
            <person name="Ramirez L."/>
            <person name="Alfaro M."/>
            <person name="Sun H."/>
            <person name="Tritt A."/>
            <person name="Yoshinaga Y."/>
            <person name="Zwiers L.-H."/>
            <person name="Turgeon B."/>
            <person name="Goodwin S."/>
            <person name="Spatafora J."/>
            <person name="Crous P."/>
            <person name="Grigoriev I."/>
        </authorList>
    </citation>
    <scope>NUCLEOTIDE SEQUENCE</scope>
    <source>
        <strain evidence="2">CBS 260.36</strain>
    </source>
</reference>
<evidence type="ECO:0000313" key="2">
    <source>
        <dbReference type="EMBL" id="KAF2148822.1"/>
    </source>
</evidence>
<dbReference type="EMBL" id="ML996092">
    <property type="protein sequence ID" value="KAF2148822.1"/>
    <property type="molecule type" value="Genomic_DNA"/>
</dbReference>
<dbReference type="AlphaFoldDB" id="A0A9P4IRQ8"/>
<keyword evidence="3" id="KW-1185">Reference proteome</keyword>
<evidence type="ECO:0000256" key="1">
    <source>
        <dbReference type="SAM" id="MobiDB-lite"/>
    </source>
</evidence>
<protein>
    <submittedName>
        <fullName evidence="2">Uncharacterized protein</fullName>
    </submittedName>
</protein>
<accession>A0A9P4IRQ8</accession>
<comment type="caution">
    <text evidence="2">The sequence shown here is derived from an EMBL/GenBank/DDBJ whole genome shotgun (WGS) entry which is preliminary data.</text>
</comment>
<name>A0A9P4IRQ8_9PEZI</name>
<gene>
    <name evidence="2" type="ORF">K461DRAFT_53277</name>
</gene>
<dbReference type="Proteomes" id="UP000799439">
    <property type="component" value="Unassembled WGS sequence"/>
</dbReference>
<organism evidence="2 3">
    <name type="scientific">Myriangium duriaei CBS 260.36</name>
    <dbReference type="NCBI Taxonomy" id="1168546"/>
    <lineage>
        <taxon>Eukaryota</taxon>
        <taxon>Fungi</taxon>
        <taxon>Dikarya</taxon>
        <taxon>Ascomycota</taxon>
        <taxon>Pezizomycotina</taxon>
        <taxon>Dothideomycetes</taxon>
        <taxon>Dothideomycetidae</taxon>
        <taxon>Myriangiales</taxon>
        <taxon>Myriangiaceae</taxon>
        <taxon>Myriangium</taxon>
    </lineage>
</organism>